<accession>A0A4Y9YMU1</accession>
<dbReference type="Pfam" id="PF01738">
    <property type="entry name" value="DLH"/>
    <property type="match status" value="1"/>
</dbReference>
<dbReference type="SUPFAM" id="SSF53474">
    <property type="entry name" value="alpha/beta-Hydrolases"/>
    <property type="match status" value="1"/>
</dbReference>
<comment type="caution">
    <text evidence="3">The sequence shown here is derived from an EMBL/GenBank/DDBJ whole genome shotgun (WGS) entry which is preliminary data.</text>
</comment>
<feature type="domain" description="Dienelactone hydrolase" evidence="2">
    <location>
        <begin position="458"/>
        <end position="679"/>
    </location>
</feature>
<sequence>MQIQRIWFVVRSLSTSAFTAAPPALPLYDSVLARTNYAPPFSNACPSNTVVPRPCLSSLPFMFVSRPRPPLSMPRSALTVIHLHPFPFLRTNHHHSHISHSSHPHPRPLLFTPISLPSSHTPIAILTPTSDLLLLSNHCSHLSLIAILPLLHCHPIHPSRHPPPSYNIVIITPLIPIPISIIPFIVVPPSITCLTPTLHPSVTLTSLTPSSVILHPPPLFPSFNLLLLPCPPPTRHRFHLHFPITFLTLSCDALSTTIHLISFTSRASCRHEHRQRTASSDSDQSSIADECPNRRPAQTLRSLRECRDRLVTKLQLDTIRTPDSRTTSSEKPMYEVVDNRIPSLRPQTRSTLPLCLRILAAVDSPGGFEYSTSQPGPKNPKSSFLVCEMGRKFVKGEGRLDGSVDGSCRRVTPRRETAPSVALCPSASTQHDDHDALDRVILLYRSQLQRTTEKVGGIETYIATPTIDYPKDKAILFLSDVFGLKLNNNFILADDFAKNGFKVYIPDLFDGDALPANAMDPGSNYDVMKWFSIHGPNTSTPKIKAVIDALNAQGVTRIGAVGFCYGARGVFDFAFEHKTHVSVATHPSLLQPEDLEKYAKEATAPLLLNTCEVDSQFPPEKQAKADEILGNGKFAPGYERTYWAGCTHGFAVRGDMSDPKTKEGKEGAFKATVEFFIKHL</sequence>
<evidence type="ECO:0000256" key="1">
    <source>
        <dbReference type="SAM" id="MobiDB-lite"/>
    </source>
</evidence>
<dbReference type="EMBL" id="SEOQ01000402">
    <property type="protein sequence ID" value="TFY63705.1"/>
    <property type="molecule type" value="Genomic_DNA"/>
</dbReference>
<dbReference type="GO" id="GO:0016787">
    <property type="term" value="F:hydrolase activity"/>
    <property type="evidence" value="ECO:0007669"/>
    <property type="project" value="InterPro"/>
</dbReference>
<evidence type="ECO:0000259" key="2">
    <source>
        <dbReference type="Pfam" id="PF01738"/>
    </source>
</evidence>
<dbReference type="InterPro" id="IPR002925">
    <property type="entry name" value="Dienelactn_hydro"/>
</dbReference>
<dbReference type="OrthoDB" id="10019231at2759"/>
<name>A0A4Y9YMU1_9AGAM</name>
<protein>
    <recommendedName>
        <fullName evidence="2">Dienelactone hydrolase domain-containing protein</fullName>
    </recommendedName>
</protein>
<dbReference type="PANTHER" id="PTHR17630">
    <property type="entry name" value="DIENELACTONE HYDROLASE"/>
    <property type="match status" value="1"/>
</dbReference>
<dbReference type="STRING" id="205917.A0A4Y9YMU1"/>
<dbReference type="Gene3D" id="3.40.50.1820">
    <property type="entry name" value="alpha/beta hydrolase"/>
    <property type="match status" value="1"/>
</dbReference>
<proteinExistence type="predicted"/>
<gene>
    <name evidence="3" type="ORF">EVG20_g6205</name>
</gene>
<evidence type="ECO:0000313" key="4">
    <source>
        <dbReference type="Proteomes" id="UP000298327"/>
    </source>
</evidence>
<dbReference type="PANTHER" id="PTHR17630:SF44">
    <property type="entry name" value="PROTEIN AIM2"/>
    <property type="match status" value="1"/>
</dbReference>
<evidence type="ECO:0000313" key="3">
    <source>
        <dbReference type="EMBL" id="TFY63705.1"/>
    </source>
</evidence>
<reference evidence="3 4" key="1">
    <citation type="submission" date="2019-02" db="EMBL/GenBank/DDBJ databases">
        <title>Genome sequencing of the rare red list fungi Dentipellis fragilis.</title>
        <authorList>
            <person name="Buettner E."/>
            <person name="Kellner H."/>
        </authorList>
    </citation>
    <scope>NUCLEOTIDE SEQUENCE [LARGE SCALE GENOMIC DNA]</scope>
    <source>
        <strain evidence="3 4">DSM 105465</strain>
    </source>
</reference>
<dbReference type="InterPro" id="IPR029058">
    <property type="entry name" value="AB_hydrolase_fold"/>
</dbReference>
<dbReference type="Proteomes" id="UP000298327">
    <property type="component" value="Unassembled WGS sequence"/>
</dbReference>
<feature type="region of interest" description="Disordered" evidence="1">
    <location>
        <begin position="273"/>
        <end position="294"/>
    </location>
</feature>
<dbReference type="AlphaFoldDB" id="A0A4Y9YMU1"/>
<organism evidence="3 4">
    <name type="scientific">Dentipellis fragilis</name>
    <dbReference type="NCBI Taxonomy" id="205917"/>
    <lineage>
        <taxon>Eukaryota</taxon>
        <taxon>Fungi</taxon>
        <taxon>Dikarya</taxon>
        <taxon>Basidiomycota</taxon>
        <taxon>Agaricomycotina</taxon>
        <taxon>Agaricomycetes</taxon>
        <taxon>Russulales</taxon>
        <taxon>Hericiaceae</taxon>
        <taxon>Dentipellis</taxon>
    </lineage>
</organism>
<keyword evidence="4" id="KW-1185">Reference proteome</keyword>